<dbReference type="STRING" id="1520.LF65_00752"/>
<evidence type="ECO:0000259" key="11">
    <source>
        <dbReference type="PROSITE" id="PS51755"/>
    </source>
</evidence>
<dbReference type="OrthoDB" id="9790442at2"/>
<dbReference type="Gene3D" id="6.10.250.690">
    <property type="match status" value="1"/>
</dbReference>
<accession>A0A0B5Q5B4</accession>
<keyword evidence="2 8" id="KW-0597">Phosphoprotein</keyword>
<dbReference type="FunFam" id="3.40.50.2300:FF:000001">
    <property type="entry name" value="DNA-binding response regulator PhoB"/>
    <property type="match status" value="1"/>
</dbReference>
<dbReference type="FunFam" id="1.10.10.10:FF:000018">
    <property type="entry name" value="DNA-binding response regulator ResD"/>
    <property type="match status" value="1"/>
</dbReference>
<keyword evidence="6" id="KW-0804">Transcription</keyword>
<dbReference type="SMART" id="SM00448">
    <property type="entry name" value="REC"/>
    <property type="match status" value="1"/>
</dbReference>
<name>A0A0B5Q5B4_CLOBE</name>
<organism evidence="12 13">
    <name type="scientific">Clostridium beijerinckii</name>
    <name type="common">Clostridium MP</name>
    <dbReference type="NCBI Taxonomy" id="1520"/>
    <lineage>
        <taxon>Bacteria</taxon>
        <taxon>Bacillati</taxon>
        <taxon>Bacillota</taxon>
        <taxon>Clostridia</taxon>
        <taxon>Eubacteriales</taxon>
        <taxon>Clostridiaceae</taxon>
        <taxon>Clostridium</taxon>
    </lineage>
</organism>
<dbReference type="GO" id="GO:0000156">
    <property type="term" value="F:phosphorelay response regulator activity"/>
    <property type="evidence" value="ECO:0007669"/>
    <property type="project" value="TreeGrafter"/>
</dbReference>
<gene>
    <name evidence="12" type="ORF">LF65_00752</name>
</gene>
<evidence type="ECO:0000256" key="6">
    <source>
        <dbReference type="ARBA" id="ARBA00023163"/>
    </source>
</evidence>
<dbReference type="CDD" id="cd00383">
    <property type="entry name" value="trans_reg_C"/>
    <property type="match status" value="1"/>
</dbReference>
<evidence type="ECO:0000256" key="9">
    <source>
        <dbReference type="PROSITE-ProRule" id="PRU01091"/>
    </source>
</evidence>
<dbReference type="PANTHER" id="PTHR48111:SF2">
    <property type="entry name" value="RESPONSE REGULATOR SAER"/>
    <property type="match status" value="1"/>
</dbReference>
<dbReference type="CDD" id="cd17574">
    <property type="entry name" value="REC_OmpR"/>
    <property type="match status" value="1"/>
</dbReference>
<dbReference type="AlphaFoldDB" id="A0A0B5Q5B4"/>
<dbReference type="Gene3D" id="3.40.50.2300">
    <property type="match status" value="1"/>
</dbReference>
<evidence type="ECO:0000256" key="2">
    <source>
        <dbReference type="ARBA" id="ARBA00022553"/>
    </source>
</evidence>
<reference evidence="13" key="1">
    <citation type="submission" date="2014-12" db="EMBL/GenBank/DDBJ databases">
        <title>Genome sequence of Clostridium beijerinckii strain 59B.</title>
        <authorList>
            <person name="Little G.T."/>
            <person name="Minton N.P."/>
        </authorList>
    </citation>
    <scope>NUCLEOTIDE SEQUENCE [LARGE SCALE GENOMIC DNA]</scope>
    <source>
        <strain evidence="13">59B</strain>
    </source>
</reference>
<evidence type="ECO:0000256" key="8">
    <source>
        <dbReference type="PROSITE-ProRule" id="PRU00169"/>
    </source>
</evidence>
<evidence type="ECO:0000313" key="12">
    <source>
        <dbReference type="EMBL" id="AJG97379.1"/>
    </source>
</evidence>
<dbReference type="GO" id="GO:0006355">
    <property type="term" value="P:regulation of DNA-templated transcription"/>
    <property type="evidence" value="ECO:0007669"/>
    <property type="project" value="InterPro"/>
</dbReference>
<dbReference type="SMART" id="SM00862">
    <property type="entry name" value="Trans_reg_C"/>
    <property type="match status" value="1"/>
</dbReference>
<keyword evidence="4" id="KW-0805">Transcription regulation</keyword>
<dbReference type="InterPro" id="IPR001789">
    <property type="entry name" value="Sig_transdc_resp-reg_receiver"/>
</dbReference>
<dbReference type="Proteomes" id="UP000031866">
    <property type="component" value="Chromosome"/>
</dbReference>
<evidence type="ECO:0000256" key="5">
    <source>
        <dbReference type="ARBA" id="ARBA00023125"/>
    </source>
</evidence>
<dbReference type="PANTHER" id="PTHR48111">
    <property type="entry name" value="REGULATOR OF RPOS"/>
    <property type="match status" value="1"/>
</dbReference>
<evidence type="ECO:0000313" key="13">
    <source>
        <dbReference type="Proteomes" id="UP000031866"/>
    </source>
</evidence>
<dbReference type="Pfam" id="PF00486">
    <property type="entry name" value="Trans_reg_C"/>
    <property type="match status" value="1"/>
</dbReference>
<dbReference type="RefSeq" id="WP_041894166.1">
    <property type="nucleotide sequence ID" value="NZ_CP010086.2"/>
</dbReference>
<feature type="domain" description="Response regulatory" evidence="10">
    <location>
        <begin position="5"/>
        <end position="118"/>
    </location>
</feature>
<dbReference type="InterPro" id="IPR011006">
    <property type="entry name" value="CheY-like_superfamily"/>
</dbReference>
<dbReference type="KEGG" id="cbei:LF65_00752"/>
<feature type="modified residue" description="4-aspartylphosphate" evidence="8">
    <location>
        <position position="54"/>
    </location>
</feature>
<comment type="function">
    <text evidence="7">May play the central regulatory role in sporulation. It may be an element of the effector pathway responsible for the activation of sporulation genes in response to nutritional stress. Spo0A may act in concert with spo0H (a sigma factor) to control the expression of some genes that are critical to the sporulation process.</text>
</comment>
<evidence type="ECO:0000256" key="3">
    <source>
        <dbReference type="ARBA" id="ARBA00023012"/>
    </source>
</evidence>
<dbReference type="InterPro" id="IPR001867">
    <property type="entry name" value="OmpR/PhoB-type_DNA-bd"/>
</dbReference>
<feature type="domain" description="OmpR/PhoB-type" evidence="11">
    <location>
        <begin position="131"/>
        <end position="230"/>
    </location>
</feature>
<dbReference type="InterPro" id="IPR036388">
    <property type="entry name" value="WH-like_DNA-bd_sf"/>
</dbReference>
<proteinExistence type="predicted"/>
<keyword evidence="5 9" id="KW-0238">DNA-binding</keyword>
<feature type="DNA-binding region" description="OmpR/PhoB-type" evidence="9">
    <location>
        <begin position="131"/>
        <end position="230"/>
    </location>
</feature>
<dbReference type="InterPro" id="IPR039420">
    <property type="entry name" value="WalR-like"/>
</dbReference>
<dbReference type="Gene3D" id="1.10.10.10">
    <property type="entry name" value="Winged helix-like DNA-binding domain superfamily/Winged helix DNA-binding domain"/>
    <property type="match status" value="1"/>
</dbReference>
<evidence type="ECO:0000259" key="10">
    <source>
        <dbReference type="PROSITE" id="PS50110"/>
    </source>
</evidence>
<keyword evidence="3" id="KW-0902">Two-component regulatory system</keyword>
<dbReference type="GO" id="GO:0005829">
    <property type="term" value="C:cytosol"/>
    <property type="evidence" value="ECO:0007669"/>
    <property type="project" value="TreeGrafter"/>
</dbReference>
<dbReference type="GO" id="GO:0032993">
    <property type="term" value="C:protein-DNA complex"/>
    <property type="evidence" value="ECO:0007669"/>
    <property type="project" value="TreeGrafter"/>
</dbReference>
<evidence type="ECO:0000256" key="4">
    <source>
        <dbReference type="ARBA" id="ARBA00023015"/>
    </source>
</evidence>
<dbReference type="PROSITE" id="PS51755">
    <property type="entry name" value="OMPR_PHOB"/>
    <property type="match status" value="1"/>
</dbReference>
<dbReference type="SUPFAM" id="SSF52172">
    <property type="entry name" value="CheY-like"/>
    <property type="match status" value="1"/>
</dbReference>
<evidence type="ECO:0000256" key="7">
    <source>
        <dbReference type="ARBA" id="ARBA00024867"/>
    </source>
</evidence>
<dbReference type="GO" id="GO:0000976">
    <property type="term" value="F:transcription cis-regulatory region binding"/>
    <property type="evidence" value="ECO:0007669"/>
    <property type="project" value="TreeGrafter"/>
</dbReference>
<dbReference type="EMBL" id="CP010086">
    <property type="protein sequence ID" value="AJG97379.1"/>
    <property type="molecule type" value="Genomic_DNA"/>
</dbReference>
<sequence length="230" mass="26836">MSKKKILIVDDEYDIRNIVSIYLENNDFETVQAESGHAALEIIDKDRIDLAILDVMMPDMDGITLCIKIREKTNMPIIMLSAKDQDMDKVIGLTCGADDYIAKPFNPIELLARVRAQLRRFIDLNPVQINSEVLKYDDFILNLSTHKLIKKDEEIRLTPTEFKIIKLLWINRGIIFSTEKIFEKIWGEEEFEVDNTVMVHIRNLRDKIEEDNRNPKYIKTVWGVGYKFGD</sequence>
<protein>
    <recommendedName>
        <fullName evidence="1">Stage 0 sporulation protein A homolog</fullName>
    </recommendedName>
</protein>
<dbReference type="PROSITE" id="PS50110">
    <property type="entry name" value="RESPONSE_REGULATORY"/>
    <property type="match status" value="1"/>
</dbReference>
<dbReference type="Pfam" id="PF00072">
    <property type="entry name" value="Response_reg"/>
    <property type="match status" value="1"/>
</dbReference>
<evidence type="ECO:0000256" key="1">
    <source>
        <dbReference type="ARBA" id="ARBA00018672"/>
    </source>
</evidence>